<dbReference type="RefSeq" id="WP_183614887.1">
    <property type="nucleotide sequence ID" value="NZ_JACICY010000013.1"/>
</dbReference>
<protein>
    <submittedName>
        <fullName evidence="2">MFS family permease</fullName>
    </submittedName>
</protein>
<sequence>MPSSARARPLDGAAATRQSVLPRLRGTATATFFIATTLVGLALGPFMAGYVLATYEDNLSLCVTSTRVWWLLDW</sequence>
<keyword evidence="1" id="KW-0812">Transmembrane</keyword>
<organism evidence="2 3">
    <name type="scientific">Novosphingobium hassiacum</name>
    <dbReference type="NCBI Taxonomy" id="173676"/>
    <lineage>
        <taxon>Bacteria</taxon>
        <taxon>Pseudomonadati</taxon>
        <taxon>Pseudomonadota</taxon>
        <taxon>Alphaproteobacteria</taxon>
        <taxon>Sphingomonadales</taxon>
        <taxon>Sphingomonadaceae</taxon>
        <taxon>Novosphingobium</taxon>
    </lineage>
</organism>
<dbReference type="AlphaFoldDB" id="A0A7W6A340"/>
<keyword evidence="3" id="KW-1185">Reference proteome</keyword>
<keyword evidence="1" id="KW-1133">Transmembrane helix</keyword>
<name>A0A7W6A340_9SPHN</name>
<comment type="caution">
    <text evidence="2">The sequence shown here is derived from an EMBL/GenBank/DDBJ whole genome shotgun (WGS) entry which is preliminary data.</text>
</comment>
<dbReference type="Proteomes" id="UP000562395">
    <property type="component" value="Unassembled WGS sequence"/>
</dbReference>
<dbReference type="EMBL" id="JACICY010000013">
    <property type="protein sequence ID" value="MBB3862395.1"/>
    <property type="molecule type" value="Genomic_DNA"/>
</dbReference>
<evidence type="ECO:0000256" key="1">
    <source>
        <dbReference type="SAM" id="Phobius"/>
    </source>
</evidence>
<proteinExistence type="predicted"/>
<keyword evidence="1" id="KW-0472">Membrane</keyword>
<feature type="transmembrane region" description="Helical" evidence="1">
    <location>
        <begin position="32"/>
        <end position="53"/>
    </location>
</feature>
<accession>A0A7W6A340</accession>
<reference evidence="2 3" key="1">
    <citation type="submission" date="2020-08" db="EMBL/GenBank/DDBJ databases">
        <title>Genomic Encyclopedia of Type Strains, Phase IV (KMG-IV): sequencing the most valuable type-strain genomes for metagenomic binning, comparative biology and taxonomic classification.</title>
        <authorList>
            <person name="Goeker M."/>
        </authorList>
    </citation>
    <scope>NUCLEOTIDE SEQUENCE [LARGE SCALE GENOMIC DNA]</scope>
    <source>
        <strain evidence="2 3">DSM 14552</strain>
    </source>
</reference>
<gene>
    <name evidence="2" type="ORF">GGQ88_003695</name>
</gene>
<evidence type="ECO:0000313" key="3">
    <source>
        <dbReference type="Proteomes" id="UP000562395"/>
    </source>
</evidence>
<evidence type="ECO:0000313" key="2">
    <source>
        <dbReference type="EMBL" id="MBB3862395.1"/>
    </source>
</evidence>